<dbReference type="RefSeq" id="WP_279493950.1">
    <property type="nucleotide sequence ID" value="NZ_CP122283.1"/>
</dbReference>
<evidence type="ECO:0000256" key="3">
    <source>
        <dbReference type="ARBA" id="ARBA00023143"/>
    </source>
</evidence>
<dbReference type="SUPFAM" id="SSF64518">
    <property type="entry name" value="Phase 1 flagellin"/>
    <property type="match status" value="1"/>
</dbReference>
<feature type="domain" description="Flagellin C-terminal" evidence="5">
    <location>
        <begin position="227"/>
        <end position="306"/>
    </location>
</feature>
<comment type="subcellular location">
    <subcellularLocation>
        <location evidence="1">Bacterial flagellum</location>
    </subcellularLocation>
</comment>
<accession>A0ABY8KIX9</accession>
<dbReference type="InterPro" id="IPR046358">
    <property type="entry name" value="Flagellin_C"/>
</dbReference>
<dbReference type="Proteomes" id="UP001244564">
    <property type="component" value="Chromosome"/>
</dbReference>
<protein>
    <submittedName>
        <fullName evidence="6">Flagellar hook-associated protein FlgL</fullName>
    </submittedName>
</protein>
<evidence type="ECO:0000313" key="6">
    <source>
        <dbReference type="EMBL" id="WGF37656.1"/>
    </source>
</evidence>
<evidence type="ECO:0000256" key="2">
    <source>
        <dbReference type="ARBA" id="ARBA00005709"/>
    </source>
</evidence>
<dbReference type="Pfam" id="PF00700">
    <property type="entry name" value="Flagellin_C"/>
    <property type="match status" value="1"/>
</dbReference>
<reference evidence="6 7" key="1">
    <citation type="submission" date="2023-04" db="EMBL/GenBank/DDBJ databases">
        <title>Genomic of Lysinibacillus capsici TSBLM.</title>
        <authorList>
            <person name="Hu X.S."/>
            <person name="Yu C.H."/>
        </authorList>
    </citation>
    <scope>NUCLEOTIDE SEQUENCE [LARGE SCALE GENOMIC DNA]</scope>
    <source>
        <strain evidence="6 7">TSBLM</strain>
    </source>
</reference>
<dbReference type="InterPro" id="IPR013384">
    <property type="entry name" value="Flagell_FlgL"/>
</dbReference>
<keyword evidence="3" id="KW-0975">Bacterial flagellum</keyword>
<gene>
    <name evidence="6" type="primary">flgL</name>
    <name evidence="6" type="ORF">QBO96_18355</name>
</gene>
<evidence type="ECO:0000256" key="1">
    <source>
        <dbReference type="ARBA" id="ARBA00004365"/>
    </source>
</evidence>
<evidence type="ECO:0000313" key="7">
    <source>
        <dbReference type="Proteomes" id="UP001244564"/>
    </source>
</evidence>
<dbReference type="NCBIfam" id="TIGR02550">
    <property type="entry name" value="flagell_flgL"/>
    <property type="match status" value="1"/>
</dbReference>
<proteinExistence type="inferred from homology"/>
<evidence type="ECO:0000259" key="4">
    <source>
        <dbReference type="Pfam" id="PF00669"/>
    </source>
</evidence>
<evidence type="ECO:0000259" key="5">
    <source>
        <dbReference type="Pfam" id="PF00700"/>
    </source>
</evidence>
<feature type="domain" description="Flagellin N-terminal" evidence="4">
    <location>
        <begin position="5"/>
        <end position="137"/>
    </location>
</feature>
<dbReference type="Pfam" id="PF00669">
    <property type="entry name" value="Flagellin_N"/>
    <property type="match status" value="1"/>
</dbReference>
<dbReference type="Gene3D" id="1.20.1330.10">
    <property type="entry name" value="f41 fragment of flagellin, N-terminal domain"/>
    <property type="match status" value="1"/>
</dbReference>
<keyword evidence="6" id="KW-0969">Cilium</keyword>
<sequence length="308" mass="33875">MRVTQSMLSNNMLRNLNSSYGKMSNYQNMLTSGRKFNKPSEDPVAAVVGMGYRVDLGKNEQYQRNLSTANSWLDSTDSAFNEVGSALTRVKELIVQAANDTNGKERQKINAEMKQIKESLRDVGNTQIAGNYIFSGTHVDQPLYTDKISPQNPAITTLGKEKNIEIDVFDGIRMSVNTPGAELFGELDDFMAHVIATLDDDTKTSDEVSAALGLQVTDGGGATIPALDSIHEKTLKLQADVGARQNRVELMGNRLKIGEEHATKQMSLNEDTEYPETITNMVTQESIHQAALSVGAKIIQQTLVDFIR</sequence>
<dbReference type="PANTHER" id="PTHR42792">
    <property type="entry name" value="FLAGELLIN"/>
    <property type="match status" value="1"/>
</dbReference>
<name>A0ABY8KIX9_9BACI</name>
<organism evidence="6 7">
    <name type="scientific">Lysinibacillus capsici</name>
    <dbReference type="NCBI Taxonomy" id="2115968"/>
    <lineage>
        <taxon>Bacteria</taxon>
        <taxon>Bacillati</taxon>
        <taxon>Bacillota</taxon>
        <taxon>Bacilli</taxon>
        <taxon>Bacillales</taxon>
        <taxon>Bacillaceae</taxon>
        <taxon>Lysinibacillus</taxon>
    </lineage>
</organism>
<dbReference type="PANTHER" id="PTHR42792:SF1">
    <property type="entry name" value="FLAGELLAR HOOK-ASSOCIATED PROTEIN 3"/>
    <property type="match status" value="1"/>
</dbReference>
<keyword evidence="7" id="KW-1185">Reference proteome</keyword>
<keyword evidence="6" id="KW-0282">Flagellum</keyword>
<comment type="similarity">
    <text evidence="2">Belongs to the bacterial flagellin family.</text>
</comment>
<dbReference type="InterPro" id="IPR001029">
    <property type="entry name" value="Flagellin_N"/>
</dbReference>
<dbReference type="EMBL" id="CP122283">
    <property type="protein sequence ID" value="WGF37656.1"/>
    <property type="molecule type" value="Genomic_DNA"/>
</dbReference>
<dbReference type="InterPro" id="IPR001492">
    <property type="entry name" value="Flagellin"/>
</dbReference>
<keyword evidence="6" id="KW-0966">Cell projection</keyword>